<protein>
    <submittedName>
        <fullName evidence="1">Uncharacterized protein</fullName>
    </submittedName>
</protein>
<name>A0A645FF19_9ZZZZ</name>
<dbReference type="AlphaFoldDB" id="A0A645FF19"/>
<sequence>MVPVPEPAGFLYELGACASSIEAADICDTCLEKKCELEDELLKKDPAEEV</sequence>
<accession>A0A645FF19</accession>
<reference evidence="1" key="1">
    <citation type="submission" date="2019-08" db="EMBL/GenBank/DDBJ databases">
        <authorList>
            <person name="Kucharzyk K."/>
            <person name="Murdoch R.W."/>
            <person name="Higgins S."/>
            <person name="Loffler F."/>
        </authorList>
    </citation>
    <scope>NUCLEOTIDE SEQUENCE</scope>
</reference>
<comment type="caution">
    <text evidence="1">The sequence shown here is derived from an EMBL/GenBank/DDBJ whole genome shotgun (WGS) entry which is preliminary data.</text>
</comment>
<evidence type="ECO:0000313" key="1">
    <source>
        <dbReference type="EMBL" id="MPN12907.1"/>
    </source>
</evidence>
<dbReference type="EMBL" id="VSSQ01059331">
    <property type="protein sequence ID" value="MPN12907.1"/>
    <property type="molecule type" value="Genomic_DNA"/>
</dbReference>
<organism evidence="1">
    <name type="scientific">bioreactor metagenome</name>
    <dbReference type="NCBI Taxonomy" id="1076179"/>
    <lineage>
        <taxon>unclassified sequences</taxon>
        <taxon>metagenomes</taxon>
        <taxon>ecological metagenomes</taxon>
    </lineage>
</organism>
<proteinExistence type="predicted"/>
<gene>
    <name evidence="1" type="ORF">SDC9_160227</name>
</gene>